<dbReference type="EMBL" id="NBNE01001310">
    <property type="protein sequence ID" value="OWZ14562.1"/>
    <property type="molecule type" value="Genomic_DNA"/>
</dbReference>
<organism evidence="1 2">
    <name type="scientific">Phytophthora megakarya</name>
    <dbReference type="NCBI Taxonomy" id="4795"/>
    <lineage>
        <taxon>Eukaryota</taxon>
        <taxon>Sar</taxon>
        <taxon>Stramenopiles</taxon>
        <taxon>Oomycota</taxon>
        <taxon>Peronosporomycetes</taxon>
        <taxon>Peronosporales</taxon>
        <taxon>Peronosporaceae</taxon>
        <taxon>Phytophthora</taxon>
    </lineage>
</organism>
<evidence type="ECO:0000313" key="2">
    <source>
        <dbReference type="Proteomes" id="UP000198211"/>
    </source>
</evidence>
<protein>
    <submittedName>
        <fullName evidence="1">Uncharacterized protein</fullName>
    </submittedName>
</protein>
<dbReference type="OrthoDB" id="60283at2759"/>
<accession>A0A225WAI0</accession>
<proteinExistence type="predicted"/>
<dbReference type="AlphaFoldDB" id="A0A225WAI0"/>
<gene>
    <name evidence="1" type="ORF">PHMEG_00011945</name>
</gene>
<evidence type="ECO:0000313" key="1">
    <source>
        <dbReference type="EMBL" id="OWZ14562.1"/>
    </source>
</evidence>
<dbReference type="Proteomes" id="UP000198211">
    <property type="component" value="Unassembled WGS sequence"/>
</dbReference>
<keyword evidence="2" id="KW-1185">Reference proteome</keyword>
<dbReference type="STRING" id="4795.A0A225WAI0"/>
<sequence length="174" mass="19575">MRGILYSKTIVVKFCLPGSLPHILDLVDEYLSPFISFKIFTATSERGEQYKLWNAYFGGTTSGFIAKAWKHEYCLVTALELAAEHRHIEVVQWTYYIHSPCCDTYSDEINRAVANGYLAIIQGLYSVSGTACSAESSDEARICNKLARISRHGWKRGSYSICFIGSLIVDLILE</sequence>
<reference evidence="2" key="1">
    <citation type="submission" date="2017-03" db="EMBL/GenBank/DDBJ databases">
        <title>Phytopthora megakarya and P. palmivora, two closely related causual agents of cacao black pod achieved similar genome size and gene model numbers by different mechanisms.</title>
        <authorList>
            <person name="Ali S."/>
            <person name="Shao J."/>
            <person name="Larry D.J."/>
            <person name="Kronmiller B."/>
            <person name="Shen D."/>
            <person name="Strem M.D."/>
            <person name="Melnick R.L."/>
            <person name="Guiltinan M.J."/>
            <person name="Tyler B.M."/>
            <person name="Meinhardt L.W."/>
            <person name="Bailey B.A."/>
        </authorList>
    </citation>
    <scope>NUCLEOTIDE SEQUENCE [LARGE SCALE GENOMIC DNA]</scope>
    <source>
        <strain evidence="2">zdho120</strain>
    </source>
</reference>
<name>A0A225WAI0_9STRA</name>
<comment type="caution">
    <text evidence="1">The sequence shown here is derived from an EMBL/GenBank/DDBJ whole genome shotgun (WGS) entry which is preliminary data.</text>
</comment>